<gene>
    <name evidence="9" type="primary">tolR</name>
    <name evidence="9" type="ORF">O1U_0728</name>
</gene>
<keyword evidence="4 7" id="KW-0812">Transmembrane</keyword>
<accession>S3DZQ0</accession>
<dbReference type="PANTHER" id="PTHR30558">
    <property type="entry name" value="EXBD MEMBRANE COMPONENT OF PMF-DRIVEN MACROMOLECULE IMPORT SYSTEM"/>
    <property type="match status" value="1"/>
</dbReference>
<feature type="transmembrane region" description="Helical" evidence="8">
    <location>
        <begin position="16"/>
        <end position="39"/>
    </location>
</feature>
<comment type="subcellular location">
    <subcellularLocation>
        <location evidence="1">Cell membrane</location>
        <topology evidence="1">Single-pass membrane protein</topology>
    </subcellularLocation>
    <subcellularLocation>
        <location evidence="7">Cell membrane</location>
        <topology evidence="7">Single-pass type II membrane protein</topology>
    </subcellularLocation>
</comment>
<dbReference type="STRING" id="28176.CF66_0184"/>
<evidence type="ECO:0000256" key="3">
    <source>
        <dbReference type="ARBA" id="ARBA00022475"/>
    </source>
</evidence>
<dbReference type="PATRIC" id="fig|1236703.3.peg.749"/>
<keyword evidence="10" id="KW-1185">Reference proteome</keyword>
<keyword evidence="5 8" id="KW-1133">Transmembrane helix</keyword>
<keyword evidence="7" id="KW-0813">Transport</keyword>
<dbReference type="Pfam" id="PF02472">
    <property type="entry name" value="ExbD"/>
    <property type="match status" value="1"/>
</dbReference>
<dbReference type="RefSeq" id="WP_016504058.1">
    <property type="nucleotide sequence ID" value="NZ_AMSD01000002.1"/>
</dbReference>
<dbReference type="GO" id="GO:0015031">
    <property type="term" value="P:protein transport"/>
    <property type="evidence" value="ECO:0007669"/>
    <property type="project" value="UniProtKB-KW"/>
</dbReference>
<reference evidence="9 10" key="1">
    <citation type="journal article" date="2014" name="Environ. Microbiol.">
        <title>Genomic signatures of obligate host dependence in the luminous bacterial symbiont of a vertebrate.</title>
        <authorList>
            <person name="Hendry T.A."/>
            <person name="de Wet J.R."/>
            <person name="Dunlap P.V."/>
        </authorList>
    </citation>
    <scope>NUCLEOTIDE SEQUENCE [LARGE SCALE GENOMIC DNA]</scope>
    <source>
        <strain evidence="9 10">Akat1</strain>
    </source>
</reference>
<dbReference type="PANTHER" id="PTHR30558:SF7">
    <property type="entry name" value="TOL-PAL SYSTEM PROTEIN TOLR"/>
    <property type="match status" value="1"/>
</dbReference>
<keyword evidence="3" id="KW-1003">Cell membrane</keyword>
<comment type="caution">
    <text evidence="9">The sequence shown here is derived from an EMBL/GenBank/DDBJ whole genome shotgun (WGS) entry which is preliminary data.</text>
</comment>
<dbReference type="GO" id="GO:0022857">
    <property type="term" value="F:transmembrane transporter activity"/>
    <property type="evidence" value="ECO:0007669"/>
    <property type="project" value="InterPro"/>
</dbReference>
<evidence type="ECO:0000313" key="9">
    <source>
        <dbReference type="EMBL" id="EPE37426.1"/>
    </source>
</evidence>
<keyword evidence="7" id="KW-0653">Protein transport</keyword>
<comment type="similarity">
    <text evidence="2 7">Belongs to the ExbD/TolR family.</text>
</comment>
<name>S3DZQ0_9GAMM</name>
<dbReference type="eggNOG" id="COG0848">
    <property type="taxonomic scope" value="Bacteria"/>
</dbReference>
<evidence type="ECO:0000256" key="1">
    <source>
        <dbReference type="ARBA" id="ARBA00004162"/>
    </source>
</evidence>
<keyword evidence="6 8" id="KW-0472">Membrane</keyword>
<dbReference type="Proteomes" id="UP000053688">
    <property type="component" value="Unassembled WGS sequence"/>
</dbReference>
<dbReference type="AlphaFoldDB" id="S3DZQ0"/>
<proteinExistence type="inferred from homology"/>
<evidence type="ECO:0000256" key="6">
    <source>
        <dbReference type="ARBA" id="ARBA00023136"/>
    </source>
</evidence>
<sequence length="146" mass="16181">MYSQTRNLKIISEINVVPYIDVMLVLLIIFMVSSSSLFFKGVDVDLPNMAAESASALLKEKDVNFLVIEINQKGQLGLSVNNKKLQQDFSIESIILRVKKELLIQPSSIVVIGGDVLTPYSKIIILLEALRYAGISKVGLLTDIKE</sequence>
<dbReference type="InterPro" id="IPR003400">
    <property type="entry name" value="ExbD"/>
</dbReference>
<evidence type="ECO:0000256" key="7">
    <source>
        <dbReference type="RuleBase" id="RU003879"/>
    </source>
</evidence>
<dbReference type="Gene3D" id="3.30.420.270">
    <property type="match status" value="1"/>
</dbReference>
<dbReference type="EMBL" id="AMSD01000002">
    <property type="protein sequence ID" value="EPE37426.1"/>
    <property type="molecule type" value="Genomic_DNA"/>
</dbReference>
<evidence type="ECO:0000256" key="5">
    <source>
        <dbReference type="ARBA" id="ARBA00022989"/>
    </source>
</evidence>
<protein>
    <submittedName>
        <fullName evidence="9">TolR</fullName>
    </submittedName>
</protein>
<organism evidence="9 10">
    <name type="scientific">Candidatus Photodesmus katoptron Akat1</name>
    <dbReference type="NCBI Taxonomy" id="1236703"/>
    <lineage>
        <taxon>Bacteria</taxon>
        <taxon>Pseudomonadati</taxon>
        <taxon>Pseudomonadota</taxon>
        <taxon>Gammaproteobacteria</taxon>
        <taxon>Vibrionales</taxon>
        <taxon>Vibrionaceae</taxon>
        <taxon>Candidatus Photodesmus</taxon>
    </lineage>
</organism>
<evidence type="ECO:0000256" key="4">
    <source>
        <dbReference type="ARBA" id="ARBA00022692"/>
    </source>
</evidence>
<evidence type="ECO:0000256" key="8">
    <source>
        <dbReference type="SAM" id="Phobius"/>
    </source>
</evidence>
<evidence type="ECO:0000313" key="10">
    <source>
        <dbReference type="Proteomes" id="UP000053688"/>
    </source>
</evidence>
<dbReference type="GO" id="GO:0005886">
    <property type="term" value="C:plasma membrane"/>
    <property type="evidence" value="ECO:0007669"/>
    <property type="project" value="UniProtKB-SubCell"/>
</dbReference>
<evidence type="ECO:0000256" key="2">
    <source>
        <dbReference type="ARBA" id="ARBA00005811"/>
    </source>
</evidence>